<reference evidence="8 9" key="1">
    <citation type="submission" date="2020-08" db="EMBL/GenBank/DDBJ databases">
        <title>Functional genomics of gut bacteria from endangered species of beetles.</title>
        <authorList>
            <person name="Carlos-Shanley C."/>
        </authorList>
    </citation>
    <scope>NUCLEOTIDE SEQUENCE [LARGE SCALE GENOMIC DNA]</scope>
    <source>
        <strain evidence="8 9">S00123</strain>
    </source>
</reference>
<evidence type="ECO:0000256" key="2">
    <source>
        <dbReference type="ARBA" id="ARBA00022670"/>
    </source>
</evidence>
<keyword evidence="5" id="KW-0732">Signal</keyword>
<dbReference type="InterPro" id="IPR029058">
    <property type="entry name" value="AB_hydrolase_fold"/>
</dbReference>
<comment type="similarity">
    <text evidence="1">Belongs to the peptidase S9A family.</text>
</comment>
<evidence type="ECO:0000259" key="7">
    <source>
        <dbReference type="Pfam" id="PF02897"/>
    </source>
</evidence>
<dbReference type="Pfam" id="PF02897">
    <property type="entry name" value="Peptidase_S9_N"/>
    <property type="match status" value="1"/>
</dbReference>
<dbReference type="InterPro" id="IPR051543">
    <property type="entry name" value="Serine_Peptidase_S9A"/>
</dbReference>
<keyword evidence="9" id="KW-1185">Reference proteome</keyword>
<dbReference type="InterPro" id="IPR002470">
    <property type="entry name" value="Peptidase_S9A"/>
</dbReference>
<protein>
    <submittedName>
        <fullName evidence="8">Oligopeptidase B</fullName>
        <ecNumber evidence="8">3.4.21.83</ecNumber>
    </submittedName>
</protein>
<keyword evidence="3 8" id="KW-0378">Hydrolase</keyword>
<keyword evidence="2" id="KW-0645">Protease</keyword>
<dbReference type="GO" id="GO:0004252">
    <property type="term" value="F:serine-type endopeptidase activity"/>
    <property type="evidence" value="ECO:0007669"/>
    <property type="project" value="UniProtKB-EC"/>
</dbReference>
<gene>
    <name evidence="8" type="ORF">HNP32_001199</name>
</gene>
<dbReference type="GO" id="GO:0006508">
    <property type="term" value="P:proteolysis"/>
    <property type="evidence" value="ECO:0007669"/>
    <property type="project" value="UniProtKB-KW"/>
</dbReference>
<evidence type="ECO:0000256" key="3">
    <source>
        <dbReference type="ARBA" id="ARBA00022801"/>
    </source>
</evidence>
<dbReference type="SUPFAM" id="SSF53474">
    <property type="entry name" value="alpha/beta-Hydrolases"/>
    <property type="match status" value="1"/>
</dbReference>
<dbReference type="Gene3D" id="3.40.50.1820">
    <property type="entry name" value="alpha/beta hydrolase"/>
    <property type="match status" value="1"/>
</dbReference>
<keyword evidence="4" id="KW-0720">Serine protease</keyword>
<evidence type="ECO:0000313" key="9">
    <source>
        <dbReference type="Proteomes" id="UP000539957"/>
    </source>
</evidence>
<dbReference type="EMBL" id="JACHKY010000002">
    <property type="protein sequence ID" value="MBB4797475.1"/>
    <property type="molecule type" value="Genomic_DNA"/>
</dbReference>
<dbReference type="Pfam" id="PF00326">
    <property type="entry name" value="Peptidase_S9"/>
    <property type="match status" value="1"/>
</dbReference>
<comment type="caution">
    <text evidence="8">The sequence shown here is derived from an EMBL/GenBank/DDBJ whole genome shotgun (WGS) entry which is preliminary data.</text>
</comment>
<feature type="domain" description="Peptidase S9 prolyl oligopeptidase catalytic" evidence="6">
    <location>
        <begin position="518"/>
        <end position="733"/>
    </location>
</feature>
<name>A0A7W7IP65_9CAUL</name>
<evidence type="ECO:0000256" key="5">
    <source>
        <dbReference type="SAM" id="SignalP"/>
    </source>
</evidence>
<dbReference type="InterPro" id="IPR001375">
    <property type="entry name" value="Peptidase_S9_cat"/>
</dbReference>
<dbReference type="Proteomes" id="UP000539957">
    <property type="component" value="Unassembled WGS sequence"/>
</dbReference>
<feature type="signal peptide" evidence="5">
    <location>
        <begin position="1"/>
        <end position="23"/>
    </location>
</feature>
<evidence type="ECO:0000313" key="8">
    <source>
        <dbReference type="EMBL" id="MBB4797475.1"/>
    </source>
</evidence>
<dbReference type="InterPro" id="IPR023302">
    <property type="entry name" value="Pept_S9A_N"/>
</dbReference>
<evidence type="ECO:0000256" key="4">
    <source>
        <dbReference type="ARBA" id="ARBA00022825"/>
    </source>
</evidence>
<dbReference type="RefSeq" id="WP_184268108.1">
    <property type="nucleotide sequence ID" value="NZ_JACHKY010000002.1"/>
</dbReference>
<dbReference type="PANTHER" id="PTHR11757:SF19">
    <property type="entry name" value="PROLYL ENDOPEPTIDASE-LIKE"/>
    <property type="match status" value="1"/>
</dbReference>
<sequence>MNRRELIASTAAVGLAAASPALARSTTGASMSLPQPPVAKKVPVRIEQLGRVRVDDYQWMKDDNWQAVLRDPSLIKADVKEHLTAENAYREAVMASTLPLQAAMFEEMKGRIKEDDSSVPAADGAWEYYTEYRTGEQHPRYMRVERQGTWMVDGQPVTKTFIKAPTPQLLLDCNALAEGKAYSEVSAVEHSPDHALFAYAEDAQGSEVFKIYVKDLATGEVLPDPIESATENFTFSPDSQWIFWTNRDDNGRPDKIFRRPARGGETTLVYEETDDGMFQSVGRTSDDAFIIIGIGNQETSEGRIIPGSDPTATPVVVEPRHTGRLYDLDHWGDRWVIRTNADDAIDFKVVEAPTDAPAKANWKDLIPHTPGRFIEGVALVKDYLGRQERAEANTKIVIRDRAGAEHEIAVDEPAYALSLGGASEFDTTVMRYGYNSPSTPTSTYDYDLKTRERTLRKVQEVPSGHNPADYVVERLNAPASDGQLVPVTVLRRKDTPVDGSAPLLLYGYGSYGIPMAASFSTNRLSLVDRGFIYAIAHIRGGSDKGWGWFLDARRMTKKNTFTDFIACAEHLIERNYATAGKIVAQGGSAGGLLVGAVTNMRPDLWAGVIGSVPFVDVINTMSDTSLPLTPPEWPEWGNPIEDAAAYDYMYSYSPYDQIEAKPYPAVLATGGLSDPRVTYWEPEKWVAKLRPATTSGNPVLLKINMTAGHFSSSGRFDYLKDVAHDYAFAVWAVDKGWLKA</sequence>
<evidence type="ECO:0000259" key="6">
    <source>
        <dbReference type="Pfam" id="PF00326"/>
    </source>
</evidence>
<dbReference type="EC" id="3.4.21.83" evidence="8"/>
<dbReference type="SUPFAM" id="SSF50993">
    <property type="entry name" value="Peptidase/esterase 'gauge' domain"/>
    <property type="match status" value="1"/>
</dbReference>
<dbReference type="PANTHER" id="PTHR11757">
    <property type="entry name" value="PROTEASE FAMILY S9A OLIGOPEPTIDASE"/>
    <property type="match status" value="1"/>
</dbReference>
<dbReference type="AlphaFoldDB" id="A0A7W7IP65"/>
<proteinExistence type="inferred from homology"/>
<dbReference type="Gene3D" id="2.130.10.120">
    <property type="entry name" value="Prolyl oligopeptidase, N-terminal domain"/>
    <property type="match status" value="1"/>
</dbReference>
<evidence type="ECO:0000256" key="1">
    <source>
        <dbReference type="ARBA" id="ARBA00005228"/>
    </source>
</evidence>
<feature type="chain" id="PRO_5030741216" evidence="5">
    <location>
        <begin position="24"/>
        <end position="740"/>
    </location>
</feature>
<dbReference type="PRINTS" id="PR00862">
    <property type="entry name" value="PROLIGOPTASE"/>
</dbReference>
<accession>A0A7W7IP65</accession>
<feature type="domain" description="Peptidase S9A N-terminal" evidence="7">
    <location>
        <begin position="36"/>
        <end position="458"/>
    </location>
</feature>
<organism evidence="8 9">
    <name type="scientific">Brevundimonas bullata</name>
    <dbReference type="NCBI Taxonomy" id="13160"/>
    <lineage>
        <taxon>Bacteria</taxon>
        <taxon>Pseudomonadati</taxon>
        <taxon>Pseudomonadota</taxon>
        <taxon>Alphaproteobacteria</taxon>
        <taxon>Caulobacterales</taxon>
        <taxon>Caulobacteraceae</taxon>
        <taxon>Brevundimonas</taxon>
    </lineage>
</organism>